<name>A0A397H222_9GLOM</name>
<dbReference type="CDD" id="cd00081">
    <property type="entry name" value="Hint"/>
    <property type="match status" value="1"/>
</dbReference>
<comment type="caution">
    <text evidence="2">The sequence shown here is derived from an EMBL/GenBank/DDBJ whole genome shotgun (WGS) entry which is preliminary data.</text>
</comment>
<reference evidence="2 3" key="1">
    <citation type="submission" date="2018-08" db="EMBL/GenBank/DDBJ databases">
        <title>Genome and evolution of the arbuscular mycorrhizal fungus Diversispora epigaea (formerly Glomus versiforme) and its bacterial endosymbionts.</title>
        <authorList>
            <person name="Sun X."/>
            <person name="Fei Z."/>
            <person name="Harrison M."/>
        </authorList>
    </citation>
    <scope>NUCLEOTIDE SEQUENCE [LARGE SCALE GENOMIC DNA]</scope>
    <source>
        <strain evidence="2 3">IT104</strain>
    </source>
</reference>
<gene>
    <name evidence="2" type="ORF">Glove_395g1</name>
</gene>
<organism evidence="2 3">
    <name type="scientific">Diversispora epigaea</name>
    <dbReference type="NCBI Taxonomy" id="1348612"/>
    <lineage>
        <taxon>Eukaryota</taxon>
        <taxon>Fungi</taxon>
        <taxon>Fungi incertae sedis</taxon>
        <taxon>Mucoromycota</taxon>
        <taxon>Glomeromycotina</taxon>
        <taxon>Glomeromycetes</taxon>
        <taxon>Diversisporales</taxon>
        <taxon>Diversisporaceae</taxon>
        <taxon>Diversispora</taxon>
    </lineage>
</organism>
<dbReference type="OrthoDB" id="8954335at2759"/>
<proteinExistence type="predicted"/>
<evidence type="ECO:0000256" key="1">
    <source>
        <dbReference type="SAM" id="Coils"/>
    </source>
</evidence>
<protein>
    <submittedName>
        <fullName evidence="2">Uncharacterized protein</fullName>
    </submittedName>
</protein>
<dbReference type="EMBL" id="PQFF01000352">
    <property type="protein sequence ID" value="RHZ57037.1"/>
    <property type="molecule type" value="Genomic_DNA"/>
</dbReference>
<evidence type="ECO:0000313" key="3">
    <source>
        <dbReference type="Proteomes" id="UP000266861"/>
    </source>
</evidence>
<keyword evidence="3" id="KW-1185">Reference proteome</keyword>
<dbReference type="STRING" id="1348612.A0A397H222"/>
<dbReference type="AlphaFoldDB" id="A0A397H222"/>
<feature type="coiled-coil region" evidence="1">
    <location>
        <begin position="46"/>
        <end position="131"/>
    </location>
</feature>
<dbReference type="InterPro" id="IPR036844">
    <property type="entry name" value="Hint_dom_sf"/>
</dbReference>
<accession>A0A397H222</accession>
<dbReference type="Gene3D" id="2.170.16.10">
    <property type="entry name" value="Hedgehog/Intein (Hint) domain"/>
    <property type="match status" value="1"/>
</dbReference>
<keyword evidence="1" id="KW-0175">Coiled coil</keyword>
<evidence type="ECO:0000313" key="2">
    <source>
        <dbReference type="EMBL" id="RHZ57037.1"/>
    </source>
</evidence>
<dbReference type="SUPFAM" id="SSF51294">
    <property type="entry name" value="Hedgehog/intein (Hint) domain"/>
    <property type="match status" value="1"/>
</dbReference>
<sequence length="212" mass="24853">MQQKNKIKTRMKCERPVSGFIEKIGGRWEYPQILTTSTQNILKEGKEKTEKDYQESVAKIKKELEQKEKNALEMLANKLQGDFTDLKNRMKQMETNLNAKITKQEWDKKNLESLKRELEKDNERLREDIGQKPDDCFALDTKVQLASGKLVEMVELQVGDLVLSNVKNNHVKFSEVYLISHLGHYDYPLNMVKIEFTNPTEVKDDIYTLHFQ</sequence>
<dbReference type="Proteomes" id="UP000266861">
    <property type="component" value="Unassembled WGS sequence"/>
</dbReference>